<feature type="transmembrane region" description="Helical" evidence="1">
    <location>
        <begin position="254"/>
        <end position="274"/>
    </location>
</feature>
<keyword evidence="1" id="KW-0472">Membrane</keyword>
<name>A0ABV7L9R6_9PROT</name>
<dbReference type="RefSeq" id="WP_379906683.1">
    <property type="nucleotide sequence ID" value="NZ_JBHRTR010000054.1"/>
</dbReference>
<feature type="transmembrane region" description="Helical" evidence="1">
    <location>
        <begin position="16"/>
        <end position="34"/>
    </location>
</feature>
<feature type="transmembrane region" description="Helical" evidence="1">
    <location>
        <begin position="160"/>
        <end position="182"/>
    </location>
</feature>
<dbReference type="EMBL" id="JBHRTR010000054">
    <property type="protein sequence ID" value="MFC3231219.1"/>
    <property type="molecule type" value="Genomic_DNA"/>
</dbReference>
<comment type="caution">
    <text evidence="2">The sequence shown here is derived from an EMBL/GenBank/DDBJ whole genome shotgun (WGS) entry which is preliminary data.</text>
</comment>
<feature type="transmembrane region" description="Helical" evidence="1">
    <location>
        <begin position="203"/>
        <end position="227"/>
    </location>
</feature>
<gene>
    <name evidence="2" type="ORF">ACFOGJ_28485</name>
</gene>
<sequence length="275" mass="29467">MTGASLFEAGLRRDRWLVVGGLVGVTVASWLFVLDGAGTGMSTLGMSGLDLAFGGGMRMAMEPATWSPGYAVIMFVMWWVMMVAMMLPSASPTLLLYAGMERRRDTGSGVKGQGAAGRVALFAFGYLAVWGGFSLLATAAQWGLERTGLLSFMMASTTPWLGGILLLAAGLWQFAPFKQACLRHCRSPLSFLMMSWRPGAAGAFRMGAVHGLFCLGCCWFLMALLFYGGIMNLWWIGGLALFVLLEKVLPAGHWFGYAVGAALAVWGIWLFAAAA</sequence>
<reference evidence="3" key="1">
    <citation type="journal article" date="2019" name="Int. J. Syst. Evol. Microbiol.">
        <title>The Global Catalogue of Microorganisms (GCM) 10K type strain sequencing project: providing services to taxonomists for standard genome sequencing and annotation.</title>
        <authorList>
            <consortium name="The Broad Institute Genomics Platform"/>
            <consortium name="The Broad Institute Genome Sequencing Center for Infectious Disease"/>
            <person name="Wu L."/>
            <person name="Ma J."/>
        </authorList>
    </citation>
    <scope>NUCLEOTIDE SEQUENCE [LARGE SCALE GENOMIC DNA]</scope>
    <source>
        <strain evidence="3">KCTC 42964</strain>
    </source>
</reference>
<keyword evidence="3" id="KW-1185">Reference proteome</keyword>
<dbReference type="Pfam" id="PF09948">
    <property type="entry name" value="PpoB2"/>
    <property type="match status" value="1"/>
</dbReference>
<proteinExistence type="predicted"/>
<evidence type="ECO:0000313" key="3">
    <source>
        <dbReference type="Proteomes" id="UP001595528"/>
    </source>
</evidence>
<evidence type="ECO:0000256" key="1">
    <source>
        <dbReference type="SAM" id="Phobius"/>
    </source>
</evidence>
<keyword evidence="1" id="KW-1133">Transmembrane helix</keyword>
<feature type="transmembrane region" description="Helical" evidence="1">
    <location>
        <begin position="119"/>
        <end position="140"/>
    </location>
</feature>
<accession>A0ABV7L9R6</accession>
<dbReference type="Proteomes" id="UP001595528">
    <property type="component" value="Unassembled WGS sequence"/>
</dbReference>
<feature type="transmembrane region" description="Helical" evidence="1">
    <location>
        <begin position="69"/>
        <end position="98"/>
    </location>
</feature>
<keyword evidence="1" id="KW-0812">Transmembrane</keyword>
<protein>
    <submittedName>
        <fullName evidence="2">DUF2182 domain-containing protein</fullName>
    </submittedName>
</protein>
<evidence type="ECO:0000313" key="2">
    <source>
        <dbReference type="EMBL" id="MFC3231219.1"/>
    </source>
</evidence>
<dbReference type="InterPro" id="IPR018688">
    <property type="entry name" value="PpoB2-like"/>
</dbReference>
<organism evidence="2 3">
    <name type="scientific">Marinibaculum pumilum</name>
    <dbReference type="NCBI Taxonomy" id="1766165"/>
    <lineage>
        <taxon>Bacteria</taxon>
        <taxon>Pseudomonadati</taxon>
        <taxon>Pseudomonadota</taxon>
        <taxon>Alphaproteobacteria</taxon>
        <taxon>Rhodospirillales</taxon>
        <taxon>Rhodospirillaceae</taxon>
        <taxon>Marinibaculum</taxon>
    </lineage>
</organism>